<evidence type="ECO:0000259" key="3">
    <source>
        <dbReference type="PROSITE" id="PS50883"/>
    </source>
</evidence>
<evidence type="ECO:0000313" key="6">
    <source>
        <dbReference type="Proteomes" id="UP000027604"/>
    </source>
</evidence>
<dbReference type="InterPro" id="IPR043128">
    <property type="entry name" value="Rev_trsase/Diguanyl_cyclase"/>
</dbReference>
<dbReference type="Proteomes" id="UP000027604">
    <property type="component" value="Chromosome I"/>
</dbReference>
<name>W0V1G5_9BURK</name>
<dbReference type="PROSITE" id="PS50112">
    <property type="entry name" value="PAS"/>
    <property type="match status" value="1"/>
</dbReference>
<dbReference type="InterPro" id="IPR001633">
    <property type="entry name" value="EAL_dom"/>
</dbReference>
<gene>
    <name evidence="5" type="ORF">GJA_1066</name>
</gene>
<dbReference type="InterPro" id="IPR029787">
    <property type="entry name" value="Nucleotide_cyclase"/>
</dbReference>
<dbReference type="CDD" id="cd01949">
    <property type="entry name" value="GGDEF"/>
    <property type="match status" value="1"/>
</dbReference>
<dbReference type="PATRIC" id="fig|1349767.4.peg.2793"/>
<dbReference type="HOGENOM" id="CLU_000445_70_50_4"/>
<sequence>MPQISLQLLVTALLLLCCAALAALAASQWRAARQWRGRCLGRAEPPAGMGADVTAAGAMLHALPAAVIGTDRGGMVSYLNPRAALMSGCAPEDAIGKPMGELLVMYQDGVAVDPGLQLQECLLRHDVLEAARGAVLLRRSDGKRIDVQYTCAPLTEEQGGALLLLHDVSARRSAEARLEFIAHHDGLTGLPNRLHFQIRFEHGIAYARRHRGLLAVLFVDIDRFKAINDSLGHDVGDQVLIEFAHRIQQCVRKVDTVARQGGDEFIILLTEMHTPQDAERVAEKIVNAIAAPFVIGEYSLSVAASVGLAIYPDDDDDVHALIEKADLAMYAAKRRAPGTCLRYAPRMQAQSPSYMRTILETALGHALERDEFVLYYQPRLDLKAQRISGVKALIRWKHPDLGLVMPLDFLPILEESALILPVGAWVLATAAAQARRWMLQGQPLRVSVSLSARQFYQRDIVQNFTAILDAAGVPGSCIELEIAAAILIDSNQNCEAILRQFRQMGMAISISDFGTGDASLNYLKRFPVDAVKIEKCFIEDLDKTDAEGDAEAGAMARAIVAMAHTLKLRTIASGVETSAQLEQLALMGCDEAFGFYLGRAVAPAEIDGLIKSGIDPSALAWPD</sequence>
<dbReference type="SUPFAM" id="SSF55785">
    <property type="entry name" value="PYP-like sensor domain (PAS domain)"/>
    <property type="match status" value="1"/>
</dbReference>
<accession>W0V1G5</accession>
<dbReference type="PROSITE" id="PS50883">
    <property type="entry name" value="EAL"/>
    <property type="match status" value="1"/>
</dbReference>
<dbReference type="InterPro" id="IPR000160">
    <property type="entry name" value="GGDEF_dom"/>
</dbReference>
<dbReference type="Gene3D" id="3.20.20.450">
    <property type="entry name" value="EAL domain"/>
    <property type="match status" value="1"/>
</dbReference>
<dbReference type="SUPFAM" id="SSF141868">
    <property type="entry name" value="EAL domain-like"/>
    <property type="match status" value="1"/>
</dbReference>
<organism evidence="5 6">
    <name type="scientific">Janthinobacterium agaricidamnosum NBRC 102515 = DSM 9628</name>
    <dbReference type="NCBI Taxonomy" id="1349767"/>
    <lineage>
        <taxon>Bacteria</taxon>
        <taxon>Pseudomonadati</taxon>
        <taxon>Pseudomonadota</taxon>
        <taxon>Betaproteobacteria</taxon>
        <taxon>Burkholderiales</taxon>
        <taxon>Oxalobacteraceae</taxon>
        <taxon>Janthinobacterium</taxon>
    </lineage>
</organism>
<dbReference type="FunFam" id="3.30.70.270:FF:000001">
    <property type="entry name" value="Diguanylate cyclase domain protein"/>
    <property type="match status" value="1"/>
</dbReference>
<evidence type="ECO:0000313" key="5">
    <source>
        <dbReference type="EMBL" id="CDG81721.1"/>
    </source>
</evidence>
<dbReference type="Pfam" id="PF00989">
    <property type="entry name" value="PAS"/>
    <property type="match status" value="1"/>
</dbReference>
<feature type="chain" id="PRO_5004798413" evidence="1">
    <location>
        <begin position="23"/>
        <end position="623"/>
    </location>
</feature>
<dbReference type="InterPro" id="IPR052155">
    <property type="entry name" value="Biofilm_reg_signaling"/>
</dbReference>
<keyword evidence="6" id="KW-1185">Reference proteome</keyword>
<dbReference type="SMART" id="SM00091">
    <property type="entry name" value="PAS"/>
    <property type="match status" value="1"/>
</dbReference>
<dbReference type="PANTHER" id="PTHR44757">
    <property type="entry name" value="DIGUANYLATE CYCLASE DGCP"/>
    <property type="match status" value="1"/>
</dbReference>
<dbReference type="STRING" id="1349767.GJA_1066"/>
<dbReference type="InterPro" id="IPR000014">
    <property type="entry name" value="PAS"/>
</dbReference>
<dbReference type="SMART" id="SM00052">
    <property type="entry name" value="EAL"/>
    <property type="match status" value="1"/>
</dbReference>
<dbReference type="PROSITE" id="PS50887">
    <property type="entry name" value="GGDEF"/>
    <property type="match status" value="1"/>
</dbReference>
<dbReference type="AlphaFoldDB" id="W0V1G5"/>
<evidence type="ECO:0000256" key="1">
    <source>
        <dbReference type="SAM" id="SignalP"/>
    </source>
</evidence>
<dbReference type="PANTHER" id="PTHR44757:SF2">
    <property type="entry name" value="BIOFILM ARCHITECTURE MAINTENANCE PROTEIN MBAA"/>
    <property type="match status" value="1"/>
</dbReference>
<dbReference type="InterPro" id="IPR035965">
    <property type="entry name" value="PAS-like_dom_sf"/>
</dbReference>
<dbReference type="Gene3D" id="3.30.70.270">
    <property type="match status" value="1"/>
</dbReference>
<reference evidence="5 6" key="1">
    <citation type="journal article" date="2015" name="Genome Announc.">
        <title>Genome Sequence of Mushroom Soft-Rot Pathogen Janthinobacterium agaricidamnosum.</title>
        <authorList>
            <person name="Graupner K."/>
            <person name="Lackner G."/>
            <person name="Hertweck C."/>
        </authorList>
    </citation>
    <scope>NUCLEOTIDE SEQUENCE [LARGE SCALE GENOMIC DNA]</scope>
    <source>
        <strain evidence="6">NBRC 102515 / DSM 9628</strain>
    </source>
</reference>
<keyword evidence="1" id="KW-0732">Signal</keyword>
<dbReference type="SUPFAM" id="SSF55073">
    <property type="entry name" value="Nucleotide cyclase"/>
    <property type="match status" value="1"/>
</dbReference>
<dbReference type="GO" id="GO:0006355">
    <property type="term" value="P:regulation of DNA-templated transcription"/>
    <property type="evidence" value="ECO:0007669"/>
    <property type="project" value="InterPro"/>
</dbReference>
<evidence type="ECO:0000259" key="4">
    <source>
        <dbReference type="PROSITE" id="PS50887"/>
    </source>
</evidence>
<dbReference type="Gene3D" id="3.30.450.20">
    <property type="entry name" value="PAS domain"/>
    <property type="match status" value="1"/>
</dbReference>
<dbReference type="InterPro" id="IPR035919">
    <property type="entry name" value="EAL_sf"/>
</dbReference>
<dbReference type="CDD" id="cd01948">
    <property type="entry name" value="EAL"/>
    <property type="match status" value="1"/>
</dbReference>
<dbReference type="EMBL" id="HG322949">
    <property type="protein sequence ID" value="CDG81721.1"/>
    <property type="molecule type" value="Genomic_DNA"/>
</dbReference>
<dbReference type="InterPro" id="IPR013767">
    <property type="entry name" value="PAS_fold"/>
</dbReference>
<proteinExistence type="predicted"/>
<feature type="signal peptide" evidence="1">
    <location>
        <begin position="1"/>
        <end position="22"/>
    </location>
</feature>
<dbReference type="SMART" id="SM00267">
    <property type="entry name" value="GGDEF"/>
    <property type="match status" value="1"/>
</dbReference>
<dbReference type="GO" id="GO:0003824">
    <property type="term" value="F:catalytic activity"/>
    <property type="evidence" value="ECO:0007669"/>
    <property type="project" value="UniProtKB-ARBA"/>
</dbReference>
<dbReference type="Pfam" id="PF00563">
    <property type="entry name" value="EAL"/>
    <property type="match status" value="1"/>
</dbReference>
<dbReference type="NCBIfam" id="TIGR00229">
    <property type="entry name" value="sensory_box"/>
    <property type="match status" value="1"/>
</dbReference>
<dbReference type="CDD" id="cd00130">
    <property type="entry name" value="PAS"/>
    <property type="match status" value="1"/>
</dbReference>
<feature type="domain" description="EAL" evidence="3">
    <location>
        <begin position="356"/>
        <end position="614"/>
    </location>
</feature>
<evidence type="ECO:0000259" key="2">
    <source>
        <dbReference type="PROSITE" id="PS50112"/>
    </source>
</evidence>
<feature type="domain" description="PAS" evidence="2">
    <location>
        <begin position="59"/>
        <end position="97"/>
    </location>
</feature>
<dbReference type="KEGG" id="jag:GJA_1066"/>
<dbReference type="Pfam" id="PF00990">
    <property type="entry name" value="GGDEF"/>
    <property type="match status" value="1"/>
</dbReference>
<dbReference type="NCBIfam" id="TIGR00254">
    <property type="entry name" value="GGDEF"/>
    <property type="match status" value="1"/>
</dbReference>
<dbReference type="RefSeq" id="WP_061301581.1">
    <property type="nucleotide sequence ID" value="NZ_BCTH01000029.1"/>
</dbReference>
<dbReference type="eggNOG" id="COG5001">
    <property type="taxonomic scope" value="Bacteria"/>
</dbReference>
<feature type="domain" description="GGDEF" evidence="4">
    <location>
        <begin position="212"/>
        <end position="345"/>
    </location>
</feature>
<protein>
    <submittedName>
        <fullName evidence="5">Sensory box protein</fullName>
    </submittedName>
</protein>